<reference evidence="1" key="1">
    <citation type="submission" date="2023-11" db="EMBL/GenBank/DDBJ databases">
        <title>Genome assemblies of two species of porcelain crab, Petrolisthes cinctipes and Petrolisthes manimaculis (Anomura: Porcellanidae).</title>
        <authorList>
            <person name="Angst P."/>
        </authorList>
    </citation>
    <scope>NUCLEOTIDE SEQUENCE</scope>
    <source>
        <strain evidence="1">PB745_02</strain>
        <tissue evidence="1">Gill</tissue>
    </source>
</reference>
<proteinExistence type="predicted"/>
<dbReference type="AlphaFoldDB" id="A0AAE1NIL7"/>
<name>A0AAE1NIL7_9EUCA</name>
<dbReference type="Proteomes" id="UP001292094">
    <property type="component" value="Unassembled WGS sequence"/>
</dbReference>
<accession>A0AAE1NIL7</accession>
<dbReference type="EMBL" id="JAWZYT010005741">
    <property type="protein sequence ID" value="KAK4289724.1"/>
    <property type="molecule type" value="Genomic_DNA"/>
</dbReference>
<comment type="caution">
    <text evidence="1">The sequence shown here is derived from an EMBL/GenBank/DDBJ whole genome shotgun (WGS) entry which is preliminary data.</text>
</comment>
<evidence type="ECO:0000313" key="1">
    <source>
        <dbReference type="EMBL" id="KAK4289724.1"/>
    </source>
</evidence>
<protein>
    <submittedName>
        <fullName evidence="1">Uncharacterized protein</fullName>
    </submittedName>
</protein>
<evidence type="ECO:0000313" key="2">
    <source>
        <dbReference type="Proteomes" id="UP001292094"/>
    </source>
</evidence>
<gene>
    <name evidence="1" type="ORF">Pmani_037325</name>
</gene>
<keyword evidence="2" id="KW-1185">Reference proteome</keyword>
<sequence length="125" mass="14011">MSSGSTELPQHLQELENYMPREELLTLFPNVTKEQVDLFLNMLRNESIAGAGAGERVNTAPPLPADHAFCDVGFRDGYKRYIHTYILTSSHSSVLLPPHHPTIILYLLSVLTHQVKVVQRRMGSG</sequence>
<organism evidence="1 2">
    <name type="scientific">Petrolisthes manimaculis</name>
    <dbReference type="NCBI Taxonomy" id="1843537"/>
    <lineage>
        <taxon>Eukaryota</taxon>
        <taxon>Metazoa</taxon>
        <taxon>Ecdysozoa</taxon>
        <taxon>Arthropoda</taxon>
        <taxon>Crustacea</taxon>
        <taxon>Multicrustacea</taxon>
        <taxon>Malacostraca</taxon>
        <taxon>Eumalacostraca</taxon>
        <taxon>Eucarida</taxon>
        <taxon>Decapoda</taxon>
        <taxon>Pleocyemata</taxon>
        <taxon>Anomura</taxon>
        <taxon>Galatheoidea</taxon>
        <taxon>Porcellanidae</taxon>
        <taxon>Petrolisthes</taxon>
    </lineage>
</organism>